<accession>A0ABW5UM68</accession>
<organism evidence="7 8">
    <name type="scientific">Comamonas terrae</name>
    <dbReference type="NCBI Taxonomy" id="673548"/>
    <lineage>
        <taxon>Bacteria</taxon>
        <taxon>Pseudomonadati</taxon>
        <taxon>Pseudomonadota</taxon>
        <taxon>Betaproteobacteria</taxon>
        <taxon>Burkholderiales</taxon>
        <taxon>Comamonadaceae</taxon>
        <taxon>Comamonas</taxon>
    </lineage>
</organism>
<comment type="caution">
    <text evidence="7">The sequence shown here is derived from an EMBL/GenBank/DDBJ whole genome shotgun (WGS) entry which is preliminary data.</text>
</comment>
<dbReference type="InterPro" id="IPR007016">
    <property type="entry name" value="O-antigen_ligase-rel_domated"/>
</dbReference>
<proteinExistence type="predicted"/>
<dbReference type="EMBL" id="JBHUMV010000002">
    <property type="protein sequence ID" value="MFD2753505.1"/>
    <property type="molecule type" value="Genomic_DNA"/>
</dbReference>
<dbReference type="InterPro" id="IPR051533">
    <property type="entry name" value="WaaL-like"/>
</dbReference>
<dbReference type="PANTHER" id="PTHR37422:SF13">
    <property type="entry name" value="LIPOPOLYSACCHARIDE BIOSYNTHESIS PROTEIN PA4999-RELATED"/>
    <property type="match status" value="1"/>
</dbReference>
<feature type="transmembrane region" description="Helical" evidence="5">
    <location>
        <begin position="394"/>
        <end position="411"/>
    </location>
</feature>
<keyword evidence="7" id="KW-0436">Ligase</keyword>
<feature type="transmembrane region" description="Helical" evidence="5">
    <location>
        <begin position="367"/>
        <end position="388"/>
    </location>
</feature>
<keyword evidence="4 5" id="KW-0472">Membrane</keyword>
<comment type="subcellular location">
    <subcellularLocation>
        <location evidence="1">Membrane</location>
        <topology evidence="1">Multi-pass membrane protein</topology>
    </subcellularLocation>
</comment>
<feature type="transmembrane region" description="Helical" evidence="5">
    <location>
        <begin position="144"/>
        <end position="165"/>
    </location>
</feature>
<feature type="transmembrane region" description="Helical" evidence="5">
    <location>
        <begin position="82"/>
        <end position="101"/>
    </location>
</feature>
<evidence type="ECO:0000256" key="1">
    <source>
        <dbReference type="ARBA" id="ARBA00004141"/>
    </source>
</evidence>
<feature type="transmembrane region" description="Helical" evidence="5">
    <location>
        <begin position="7"/>
        <end position="24"/>
    </location>
</feature>
<evidence type="ECO:0000256" key="5">
    <source>
        <dbReference type="SAM" id="Phobius"/>
    </source>
</evidence>
<keyword evidence="8" id="KW-1185">Reference proteome</keyword>
<dbReference type="Proteomes" id="UP001597463">
    <property type="component" value="Unassembled WGS sequence"/>
</dbReference>
<feature type="domain" description="O-antigen ligase-related" evidence="6">
    <location>
        <begin position="180"/>
        <end position="336"/>
    </location>
</feature>
<name>A0ABW5UM68_9BURK</name>
<keyword evidence="3 5" id="KW-1133">Transmembrane helix</keyword>
<evidence type="ECO:0000256" key="3">
    <source>
        <dbReference type="ARBA" id="ARBA00022989"/>
    </source>
</evidence>
<dbReference type="Pfam" id="PF04932">
    <property type="entry name" value="Wzy_C"/>
    <property type="match status" value="1"/>
</dbReference>
<keyword evidence="2 5" id="KW-0812">Transmembrane</keyword>
<reference evidence="8" key="1">
    <citation type="journal article" date="2019" name="Int. J. Syst. Evol. Microbiol.">
        <title>The Global Catalogue of Microorganisms (GCM) 10K type strain sequencing project: providing services to taxonomists for standard genome sequencing and annotation.</title>
        <authorList>
            <consortium name="The Broad Institute Genomics Platform"/>
            <consortium name="The Broad Institute Genome Sequencing Center for Infectious Disease"/>
            <person name="Wu L."/>
            <person name="Ma J."/>
        </authorList>
    </citation>
    <scope>NUCLEOTIDE SEQUENCE [LARGE SCALE GENOMIC DNA]</scope>
    <source>
        <strain evidence="8">TISTR 1906</strain>
    </source>
</reference>
<evidence type="ECO:0000313" key="7">
    <source>
        <dbReference type="EMBL" id="MFD2753505.1"/>
    </source>
</evidence>
<evidence type="ECO:0000256" key="4">
    <source>
        <dbReference type="ARBA" id="ARBA00023136"/>
    </source>
</evidence>
<evidence type="ECO:0000259" key="6">
    <source>
        <dbReference type="Pfam" id="PF04932"/>
    </source>
</evidence>
<evidence type="ECO:0000256" key="2">
    <source>
        <dbReference type="ARBA" id="ARBA00022692"/>
    </source>
</evidence>
<dbReference type="RefSeq" id="WP_066474839.1">
    <property type="nucleotide sequence ID" value="NZ_BCNT01000004.1"/>
</dbReference>
<feature type="transmembrane region" description="Helical" evidence="5">
    <location>
        <begin position="328"/>
        <end position="347"/>
    </location>
</feature>
<feature type="transmembrane region" description="Helical" evidence="5">
    <location>
        <begin position="108"/>
        <end position="132"/>
    </location>
</feature>
<protein>
    <submittedName>
        <fullName evidence="7">O-antigen ligase family protein</fullName>
    </submittedName>
</protein>
<dbReference type="PANTHER" id="PTHR37422">
    <property type="entry name" value="TEICHURONIC ACID BIOSYNTHESIS PROTEIN TUAE"/>
    <property type="match status" value="1"/>
</dbReference>
<evidence type="ECO:0000313" key="8">
    <source>
        <dbReference type="Proteomes" id="UP001597463"/>
    </source>
</evidence>
<gene>
    <name evidence="7" type="ORF">ACFSW6_05370</name>
</gene>
<dbReference type="GO" id="GO:0016874">
    <property type="term" value="F:ligase activity"/>
    <property type="evidence" value="ECO:0007669"/>
    <property type="project" value="UniProtKB-KW"/>
</dbReference>
<feature type="transmembrane region" description="Helical" evidence="5">
    <location>
        <begin position="217"/>
        <end position="237"/>
    </location>
</feature>
<sequence length="421" mass="45748">MNSYKNFLAGGLNLSAFLFFALCLAVPSGYSYGSAMLALLAIAGCWQKAPREVLSRETKILLASLFLTGLLWTAALDRAWSGAGMAYGAKYALAALSLWVLSQRGLAAGAVIWGVAAGAVGALAVAAYQYLVLHWNKAQGFTNAIQYGGIAMYLGIAAWAMALLGRWRWPQRVALGLCGACGVLAALLSESRGSWVTMPLLLAALWLMAWRNGYRRIASVAILAMLVGGAALVLPAYKKFEQRADTAVQEARNYLAEPQKYAETSIGQRLEQWRLAIHLIEERPVTGWGLEGYVRAKQTMVDKGAAHPSVMDYGHAHNEILDMWVKRGMAGLAILLFFYAAPLYAFWPTPSRLARADAAQQPRLLALRAAASLLPLAYFGFGWTQVFFAHNSGQMFYIFSLAAFWGAICALDRTGARTSGR</sequence>
<feature type="transmembrane region" description="Helical" evidence="5">
    <location>
        <begin position="172"/>
        <end position="188"/>
    </location>
</feature>
<feature type="transmembrane region" description="Helical" evidence="5">
    <location>
        <begin position="194"/>
        <end position="210"/>
    </location>
</feature>